<dbReference type="Proteomes" id="UP001150217">
    <property type="component" value="Unassembled WGS sequence"/>
</dbReference>
<name>A0ABQ8VG61_9AGAR</name>
<dbReference type="SUPFAM" id="SSF51905">
    <property type="entry name" value="FAD/NAD(P)-binding domain"/>
    <property type="match status" value="1"/>
</dbReference>
<evidence type="ECO:0000313" key="8">
    <source>
        <dbReference type="EMBL" id="KAJ4487467.1"/>
    </source>
</evidence>
<comment type="cofactor">
    <cofactor evidence="1">
        <name>FAD</name>
        <dbReference type="ChEBI" id="CHEBI:57692"/>
    </cofactor>
</comment>
<comment type="caution">
    <text evidence="8">The sequence shown here is derived from an EMBL/GenBank/DDBJ whole genome shotgun (WGS) entry which is preliminary data.</text>
</comment>
<evidence type="ECO:0000256" key="1">
    <source>
        <dbReference type="ARBA" id="ARBA00001974"/>
    </source>
</evidence>
<dbReference type="InterPro" id="IPR036188">
    <property type="entry name" value="FAD/NAD-bd_sf"/>
</dbReference>
<evidence type="ECO:0000256" key="7">
    <source>
        <dbReference type="ARBA" id="ARBA00023033"/>
    </source>
</evidence>
<dbReference type="PANTHER" id="PTHR43098">
    <property type="entry name" value="L-ORNITHINE N(5)-MONOOXYGENASE-RELATED"/>
    <property type="match status" value="1"/>
</dbReference>
<keyword evidence="7" id="KW-0503">Monooxygenase</keyword>
<comment type="similarity">
    <text evidence="2">Belongs to the FAD-binding monooxygenase family.</text>
</comment>
<keyword evidence="3" id="KW-0285">Flavoprotein</keyword>
<evidence type="ECO:0000256" key="6">
    <source>
        <dbReference type="ARBA" id="ARBA00023002"/>
    </source>
</evidence>
<dbReference type="Gene3D" id="3.50.50.60">
    <property type="entry name" value="FAD/NAD(P)-binding domain"/>
    <property type="match status" value="1"/>
</dbReference>
<proteinExistence type="inferred from homology"/>
<reference evidence="8" key="1">
    <citation type="submission" date="2022-08" db="EMBL/GenBank/DDBJ databases">
        <title>A Global Phylogenomic Analysis of the Shiitake Genus Lentinula.</title>
        <authorList>
            <consortium name="DOE Joint Genome Institute"/>
            <person name="Sierra-Patev S."/>
            <person name="Min B."/>
            <person name="Naranjo-Ortiz M."/>
            <person name="Looney B."/>
            <person name="Konkel Z."/>
            <person name="Slot J.C."/>
            <person name="Sakamoto Y."/>
            <person name="Steenwyk J.L."/>
            <person name="Rokas A."/>
            <person name="Carro J."/>
            <person name="Camarero S."/>
            <person name="Ferreira P."/>
            <person name="Molpeceres G."/>
            <person name="Ruiz-Duenas F.J."/>
            <person name="Serrano A."/>
            <person name="Henrissat B."/>
            <person name="Drula E."/>
            <person name="Hughes K.W."/>
            <person name="Mata J.L."/>
            <person name="Ishikawa N.K."/>
            <person name="Vargas-Isla R."/>
            <person name="Ushijima S."/>
            <person name="Smith C.A."/>
            <person name="Ahrendt S."/>
            <person name="Andreopoulos W."/>
            <person name="He G."/>
            <person name="Labutti K."/>
            <person name="Lipzen A."/>
            <person name="Ng V."/>
            <person name="Riley R."/>
            <person name="Sandor L."/>
            <person name="Barry K."/>
            <person name="Martinez A.T."/>
            <person name="Xiao Y."/>
            <person name="Gibbons J.G."/>
            <person name="Terashima K."/>
            <person name="Grigoriev I.V."/>
            <person name="Hibbett D.S."/>
        </authorList>
    </citation>
    <scope>NUCLEOTIDE SEQUENCE</scope>
    <source>
        <strain evidence="8">RHP3577 ss4</strain>
    </source>
</reference>
<gene>
    <name evidence="8" type="ORF">C8R41DRAFT_836833</name>
</gene>
<evidence type="ECO:0000313" key="9">
    <source>
        <dbReference type="Proteomes" id="UP001150217"/>
    </source>
</evidence>
<protein>
    <recommendedName>
        <fullName evidence="10">L-ornithine N(5)-oxygenase</fullName>
    </recommendedName>
</protein>
<keyword evidence="5" id="KW-0521">NADP</keyword>
<keyword evidence="9" id="KW-1185">Reference proteome</keyword>
<evidence type="ECO:0000256" key="4">
    <source>
        <dbReference type="ARBA" id="ARBA00022827"/>
    </source>
</evidence>
<keyword evidence="6" id="KW-0560">Oxidoreductase</keyword>
<evidence type="ECO:0008006" key="10">
    <source>
        <dbReference type="Google" id="ProtNLM"/>
    </source>
</evidence>
<dbReference type="PANTHER" id="PTHR43098:SF3">
    <property type="entry name" value="L-ORNITHINE N(5)-MONOOXYGENASE-RELATED"/>
    <property type="match status" value="1"/>
</dbReference>
<evidence type="ECO:0000256" key="3">
    <source>
        <dbReference type="ARBA" id="ARBA00022630"/>
    </source>
</evidence>
<evidence type="ECO:0000256" key="2">
    <source>
        <dbReference type="ARBA" id="ARBA00010139"/>
    </source>
</evidence>
<dbReference type="InterPro" id="IPR050775">
    <property type="entry name" value="FAD-binding_Monooxygenases"/>
</dbReference>
<organism evidence="8 9">
    <name type="scientific">Lentinula lateritia</name>
    <dbReference type="NCBI Taxonomy" id="40482"/>
    <lineage>
        <taxon>Eukaryota</taxon>
        <taxon>Fungi</taxon>
        <taxon>Dikarya</taxon>
        <taxon>Basidiomycota</taxon>
        <taxon>Agaricomycotina</taxon>
        <taxon>Agaricomycetes</taxon>
        <taxon>Agaricomycetidae</taxon>
        <taxon>Agaricales</taxon>
        <taxon>Marasmiineae</taxon>
        <taxon>Omphalotaceae</taxon>
        <taxon>Lentinula</taxon>
    </lineage>
</organism>
<sequence>MRRTFAPLDCVYSKRNLYSRRLSKPLISNIKNFSDFDGPCFHTSRWPREGLDLTGKPVAVIGTGSSGIQVIEHIASQVRHLTVSQRTLPLSQSLFPDENEGNRPLQSYISSTF</sequence>
<accession>A0ABQ8VG61</accession>
<dbReference type="EMBL" id="JANVFT010000047">
    <property type="protein sequence ID" value="KAJ4487467.1"/>
    <property type="molecule type" value="Genomic_DNA"/>
</dbReference>
<evidence type="ECO:0000256" key="5">
    <source>
        <dbReference type="ARBA" id="ARBA00022857"/>
    </source>
</evidence>
<keyword evidence="4" id="KW-0274">FAD</keyword>